<dbReference type="NCBIfam" id="TIGR01869">
    <property type="entry name" value="casC_Cse4"/>
    <property type="match status" value="1"/>
</dbReference>
<proteinExistence type="predicted"/>
<reference evidence="1 2" key="1">
    <citation type="submission" date="2024-01" db="EMBL/GenBank/DDBJ databases">
        <title>Multi-omics insights into the function and evolution of sodium benzoate biodegradation pathways in Benzoatithermus flavus gen. nov., sp. nov. from hot spring.</title>
        <authorList>
            <person name="Hu C.-J."/>
            <person name="Li W.-J."/>
        </authorList>
    </citation>
    <scope>NUCLEOTIDE SEQUENCE [LARGE SCALE GENOMIC DNA]</scope>
    <source>
        <strain evidence="1 2">SYSU G07066</strain>
    </source>
</reference>
<sequence>MTEPRFVQIHTLHSYPAALLNRDDAGLAKRLPFGGVTRTRISSQCLKRHWRMAEGKWALRELGLDAAKRSRRIFSHAVLATLVEEGFERSEARSLVETLRDRLLGNDKKGGATNGRDSLETEQALMLGVPEITYLTDIVRKILTGDEQLRQALLEKPKKKGQLTGFQKQLRSDLNDNLTVLLKTTKLPQGLESALFGRMVTSDLIANTDAAIHVAHAFTVHEEESESDYFTVVDDLKDRAEGDDAGSAGIFDTELTSGLYYGYVVVDVPGLVANLGGERALAGRVVEHLLHLIATVSPGAKLGSTAPYGWAQLMLVELGDRQPRSLANAFRDPVPLDRRGDTLPKALRQLAAHLAKLDAAYGVEEERRFLSVEDTELPRAERSSLDLLARRVAEAIAAGGSGQ</sequence>
<comment type="caution">
    <text evidence="1">The sequence shown here is derived from an EMBL/GenBank/DDBJ whole genome shotgun (WGS) entry which is preliminary data.</text>
</comment>
<dbReference type="InterPro" id="IPR010148">
    <property type="entry name" value="CRISPR-assoc_prot_CT1975"/>
</dbReference>
<accession>A0ABU8XMW8</accession>
<gene>
    <name evidence="1" type="primary">cas7e</name>
    <name evidence="1" type="ORF">U1T56_04605</name>
</gene>
<name>A0ABU8XMW8_9PROT</name>
<keyword evidence="2" id="KW-1185">Reference proteome</keyword>
<evidence type="ECO:0000313" key="1">
    <source>
        <dbReference type="EMBL" id="MEK0082419.1"/>
    </source>
</evidence>
<dbReference type="EMBL" id="JBBLZC010000003">
    <property type="protein sequence ID" value="MEK0082419.1"/>
    <property type="molecule type" value="Genomic_DNA"/>
</dbReference>
<dbReference type="RefSeq" id="WP_418158269.1">
    <property type="nucleotide sequence ID" value="NZ_JBBLZC010000003.1"/>
</dbReference>
<protein>
    <submittedName>
        <fullName evidence="1">Type I-E CRISPR-associated protein Cas7/Cse4/CasC</fullName>
    </submittedName>
</protein>
<evidence type="ECO:0000313" key="2">
    <source>
        <dbReference type="Proteomes" id="UP001375743"/>
    </source>
</evidence>
<dbReference type="Pfam" id="PF09344">
    <property type="entry name" value="Cas_CT1975"/>
    <property type="match status" value="1"/>
</dbReference>
<organism evidence="1 2">
    <name type="scientific">Benzoatithermus flavus</name>
    <dbReference type="NCBI Taxonomy" id="3108223"/>
    <lineage>
        <taxon>Bacteria</taxon>
        <taxon>Pseudomonadati</taxon>
        <taxon>Pseudomonadota</taxon>
        <taxon>Alphaproteobacteria</taxon>
        <taxon>Geminicoccales</taxon>
        <taxon>Geminicoccaceae</taxon>
        <taxon>Benzoatithermus</taxon>
    </lineage>
</organism>
<dbReference type="Proteomes" id="UP001375743">
    <property type="component" value="Unassembled WGS sequence"/>
</dbReference>